<organism evidence="1 2">
    <name type="scientific">Allacma fusca</name>
    <dbReference type="NCBI Taxonomy" id="39272"/>
    <lineage>
        <taxon>Eukaryota</taxon>
        <taxon>Metazoa</taxon>
        <taxon>Ecdysozoa</taxon>
        <taxon>Arthropoda</taxon>
        <taxon>Hexapoda</taxon>
        <taxon>Collembola</taxon>
        <taxon>Symphypleona</taxon>
        <taxon>Sminthuridae</taxon>
        <taxon>Allacma</taxon>
    </lineage>
</organism>
<sequence>FIIESGITRKTIFEEMDTQDEA</sequence>
<dbReference type="Proteomes" id="UP000708208">
    <property type="component" value="Unassembled WGS sequence"/>
</dbReference>
<feature type="non-terminal residue" evidence="1">
    <location>
        <position position="22"/>
    </location>
</feature>
<gene>
    <name evidence="1" type="ORF">AFUS01_LOCUS4838</name>
</gene>
<name>A0A8J2J7L5_9HEXA</name>
<dbReference type="AlphaFoldDB" id="A0A8J2J7L5"/>
<keyword evidence="2" id="KW-1185">Reference proteome</keyword>
<dbReference type="EMBL" id="CAJVCH010030490">
    <property type="protein sequence ID" value="CAG7709721.1"/>
    <property type="molecule type" value="Genomic_DNA"/>
</dbReference>
<evidence type="ECO:0000313" key="2">
    <source>
        <dbReference type="Proteomes" id="UP000708208"/>
    </source>
</evidence>
<comment type="caution">
    <text evidence="1">The sequence shown here is derived from an EMBL/GenBank/DDBJ whole genome shotgun (WGS) entry which is preliminary data.</text>
</comment>
<proteinExistence type="predicted"/>
<feature type="non-terminal residue" evidence="1">
    <location>
        <position position="1"/>
    </location>
</feature>
<evidence type="ECO:0000313" key="1">
    <source>
        <dbReference type="EMBL" id="CAG7709721.1"/>
    </source>
</evidence>
<protein>
    <submittedName>
        <fullName evidence="1">Uncharacterized protein</fullName>
    </submittedName>
</protein>
<reference evidence="1" key="1">
    <citation type="submission" date="2021-06" db="EMBL/GenBank/DDBJ databases">
        <authorList>
            <person name="Hodson N. C."/>
            <person name="Mongue J. A."/>
            <person name="Jaron S. K."/>
        </authorList>
    </citation>
    <scope>NUCLEOTIDE SEQUENCE</scope>
</reference>
<accession>A0A8J2J7L5</accession>